<dbReference type="PANTHER" id="PTHR28047:SF5">
    <property type="entry name" value="PROTEIN DCG1"/>
    <property type="match status" value="1"/>
</dbReference>
<dbReference type="EMBL" id="SADE01000003">
    <property type="protein sequence ID" value="RVU35181.1"/>
    <property type="molecule type" value="Genomic_DNA"/>
</dbReference>
<comment type="similarity">
    <text evidence="1">Belongs to the HyuE racemase family.</text>
</comment>
<dbReference type="InterPro" id="IPR052186">
    <property type="entry name" value="Hydantoin_racemase-like"/>
</dbReference>
<gene>
    <name evidence="2" type="ORF">EOI86_20410</name>
</gene>
<comment type="caution">
    <text evidence="2">The sequence shown here is derived from an EMBL/GenBank/DDBJ whole genome shotgun (WGS) entry which is preliminary data.</text>
</comment>
<dbReference type="PANTHER" id="PTHR28047">
    <property type="entry name" value="PROTEIN DCG1"/>
    <property type="match status" value="1"/>
</dbReference>
<dbReference type="OrthoDB" id="9791723at2"/>
<dbReference type="Proteomes" id="UP000287447">
    <property type="component" value="Unassembled WGS sequence"/>
</dbReference>
<name>A0A3S2W3L2_9PROT</name>
<dbReference type="GO" id="GO:0047661">
    <property type="term" value="F:amino-acid racemase activity"/>
    <property type="evidence" value="ECO:0007669"/>
    <property type="project" value="InterPro"/>
</dbReference>
<dbReference type="RefSeq" id="WP_127767502.1">
    <property type="nucleotide sequence ID" value="NZ_SADE01000003.1"/>
</dbReference>
<sequence length="227" mass="23879">MNARILIINPNSTQAVTDGIATAVAGLTVPGGPRIDCVTLAEGPPGIESQQHVDGVIGPLCNLIKREPADAYVIACYSDPGMHSAREVTDKPVLGISECGLLTACTMGERFGVVSILPGSIPRHLRAVRQMGLWDRMAGDRALGLGVVELADRARVFERMVAVARDLRDKDGADVLVLGCAGMAYLRADLEREAGIPVVDPTQAAASMALGRVLLAQSETVSRQAAE</sequence>
<dbReference type="AlphaFoldDB" id="A0A3S2W3L2"/>
<evidence type="ECO:0000313" key="3">
    <source>
        <dbReference type="Proteomes" id="UP000287447"/>
    </source>
</evidence>
<dbReference type="InterPro" id="IPR053714">
    <property type="entry name" value="Iso_Racemase_Enz_sf"/>
</dbReference>
<evidence type="ECO:0000256" key="1">
    <source>
        <dbReference type="ARBA" id="ARBA00038414"/>
    </source>
</evidence>
<evidence type="ECO:0000313" key="2">
    <source>
        <dbReference type="EMBL" id="RVU35181.1"/>
    </source>
</evidence>
<proteinExistence type="inferred from homology"/>
<reference evidence="3" key="1">
    <citation type="submission" date="2019-01" db="EMBL/GenBank/DDBJ databases">
        <title>Gri0909 isolated from a small marine red alga.</title>
        <authorList>
            <person name="Kim J."/>
            <person name="Jeong S.E."/>
            <person name="Jeon C.O."/>
        </authorList>
    </citation>
    <scope>NUCLEOTIDE SEQUENCE [LARGE SCALE GENOMIC DNA]</scope>
    <source>
        <strain evidence="3">Gri0909</strain>
    </source>
</reference>
<dbReference type="Pfam" id="PF01177">
    <property type="entry name" value="Asp_Glu_race"/>
    <property type="match status" value="1"/>
</dbReference>
<keyword evidence="3" id="KW-1185">Reference proteome</keyword>
<accession>A0A3S2W3L2</accession>
<dbReference type="InterPro" id="IPR015942">
    <property type="entry name" value="Asp/Glu/hydantoin_racemase"/>
</dbReference>
<protein>
    <submittedName>
        <fullName evidence="2">Asp/Glu racemase</fullName>
    </submittedName>
</protein>
<organism evidence="2 3">
    <name type="scientific">Hwanghaeella grinnelliae</name>
    <dbReference type="NCBI Taxonomy" id="2500179"/>
    <lineage>
        <taxon>Bacteria</taxon>
        <taxon>Pseudomonadati</taxon>
        <taxon>Pseudomonadota</taxon>
        <taxon>Alphaproteobacteria</taxon>
        <taxon>Rhodospirillales</taxon>
        <taxon>Rhodospirillaceae</taxon>
        <taxon>Hwanghaeella</taxon>
    </lineage>
</organism>
<dbReference type="Gene3D" id="3.40.50.12500">
    <property type="match status" value="1"/>
</dbReference>